<dbReference type="EMBL" id="JAFNEN010000063">
    <property type="protein sequence ID" value="KAG8196889.1"/>
    <property type="molecule type" value="Genomic_DNA"/>
</dbReference>
<feature type="compositionally biased region" description="Polar residues" evidence="1">
    <location>
        <begin position="1"/>
        <end position="10"/>
    </location>
</feature>
<reference evidence="3 4" key="1">
    <citation type="journal article" date="2022" name="Nat. Ecol. Evol.">
        <title>A masculinizing supergene underlies an exaggerated male reproductive morph in a spider.</title>
        <authorList>
            <person name="Hendrickx F."/>
            <person name="De Corte Z."/>
            <person name="Sonet G."/>
            <person name="Van Belleghem S.M."/>
            <person name="Kostlbacher S."/>
            <person name="Vangestel C."/>
        </authorList>
    </citation>
    <scope>NUCLEOTIDE SEQUENCE [LARGE SCALE GENOMIC DNA]</scope>
    <source>
        <strain evidence="3">W744_W776</strain>
    </source>
</reference>
<comment type="caution">
    <text evidence="3">The sequence shown here is derived from an EMBL/GenBank/DDBJ whole genome shotgun (WGS) entry which is preliminary data.</text>
</comment>
<gene>
    <name evidence="3" type="ORF">JTE90_027598</name>
</gene>
<protein>
    <submittedName>
        <fullName evidence="3">Uncharacterized protein</fullName>
    </submittedName>
</protein>
<dbReference type="AlphaFoldDB" id="A0AAV6VJP1"/>
<feature type="transmembrane region" description="Helical" evidence="2">
    <location>
        <begin position="78"/>
        <end position="101"/>
    </location>
</feature>
<name>A0AAV6VJP1_9ARAC</name>
<evidence type="ECO:0000256" key="2">
    <source>
        <dbReference type="SAM" id="Phobius"/>
    </source>
</evidence>
<keyword evidence="2" id="KW-1133">Transmembrane helix</keyword>
<evidence type="ECO:0000256" key="1">
    <source>
        <dbReference type="SAM" id="MobiDB-lite"/>
    </source>
</evidence>
<evidence type="ECO:0000313" key="4">
    <source>
        <dbReference type="Proteomes" id="UP000827092"/>
    </source>
</evidence>
<organism evidence="3 4">
    <name type="scientific">Oedothorax gibbosus</name>
    <dbReference type="NCBI Taxonomy" id="931172"/>
    <lineage>
        <taxon>Eukaryota</taxon>
        <taxon>Metazoa</taxon>
        <taxon>Ecdysozoa</taxon>
        <taxon>Arthropoda</taxon>
        <taxon>Chelicerata</taxon>
        <taxon>Arachnida</taxon>
        <taxon>Araneae</taxon>
        <taxon>Araneomorphae</taxon>
        <taxon>Entelegynae</taxon>
        <taxon>Araneoidea</taxon>
        <taxon>Linyphiidae</taxon>
        <taxon>Erigoninae</taxon>
        <taxon>Oedothorax</taxon>
    </lineage>
</organism>
<keyword evidence="4" id="KW-1185">Reference proteome</keyword>
<feature type="region of interest" description="Disordered" evidence="1">
    <location>
        <begin position="1"/>
        <end position="67"/>
    </location>
</feature>
<keyword evidence="2" id="KW-0472">Membrane</keyword>
<sequence length="102" mass="11475">MASVPNSRVKTFSKRKQGSGGDLKDRRTKRGQKTENEQNLLRNGHSPENVIPLDEHHHSSSLLEESMERNKDAQEIKLLLLLGTCSISSNIAIFLDLCIILH</sequence>
<accession>A0AAV6VJP1</accession>
<dbReference type="Proteomes" id="UP000827092">
    <property type="component" value="Unassembled WGS sequence"/>
</dbReference>
<keyword evidence="2" id="KW-0812">Transmembrane</keyword>
<evidence type="ECO:0000313" key="3">
    <source>
        <dbReference type="EMBL" id="KAG8196889.1"/>
    </source>
</evidence>
<proteinExistence type="predicted"/>